<keyword evidence="9" id="KW-0966">Cell projection</keyword>
<feature type="domain" description="Flagellar basal body rod protein N-terminal" evidence="7">
    <location>
        <begin position="7"/>
        <end position="37"/>
    </location>
</feature>
<dbReference type="InterPro" id="IPR006299">
    <property type="entry name" value="FlgC"/>
</dbReference>
<proteinExistence type="inferred from homology"/>
<dbReference type="PROSITE" id="PS00588">
    <property type="entry name" value="FLAGELLA_BB_ROD"/>
    <property type="match status" value="1"/>
</dbReference>
<dbReference type="InterPro" id="IPR001444">
    <property type="entry name" value="Flag_bb_rod_N"/>
</dbReference>
<evidence type="ECO:0000256" key="1">
    <source>
        <dbReference type="ARBA" id="ARBA00004117"/>
    </source>
</evidence>
<gene>
    <name evidence="9" type="ORF">JOC54_000876</name>
</gene>
<dbReference type="Pfam" id="PF06429">
    <property type="entry name" value="Flg_bbr_C"/>
    <property type="match status" value="1"/>
</dbReference>
<evidence type="ECO:0000256" key="4">
    <source>
        <dbReference type="ARBA" id="ARBA00023143"/>
    </source>
</evidence>
<comment type="subunit">
    <text evidence="5 6">The basal body constitutes a major portion of the flagellar organelle and consists of four rings (L,P,S, and M) mounted on a central rod. The rod consists of about 26 subunits of FlgG in the distal portion, and FlgB, FlgC and FlgF are thought to build up the proximal portion of the rod with about 6 subunits each.</text>
</comment>
<dbReference type="RefSeq" id="WP_035419192.1">
    <property type="nucleotide sequence ID" value="NZ_JAFBCV010000002.1"/>
</dbReference>
<dbReference type="Pfam" id="PF00460">
    <property type="entry name" value="Flg_bb_rod"/>
    <property type="match status" value="1"/>
</dbReference>
<dbReference type="PANTHER" id="PTHR30435">
    <property type="entry name" value="FLAGELLAR PROTEIN"/>
    <property type="match status" value="1"/>
</dbReference>
<dbReference type="InterPro" id="IPR019776">
    <property type="entry name" value="Flagellar_basal_body_rod_CS"/>
</dbReference>
<comment type="caution">
    <text evidence="9">The sequence shown here is derived from an EMBL/GenBank/DDBJ whole genome shotgun (WGS) entry which is preliminary data.</text>
</comment>
<evidence type="ECO:0000313" key="10">
    <source>
        <dbReference type="Proteomes" id="UP001179280"/>
    </source>
</evidence>
<comment type="subcellular location">
    <subcellularLocation>
        <location evidence="1 6">Bacterial flagellum basal body</location>
    </subcellularLocation>
</comment>
<evidence type="ECO:0000259" key="7">
    <source>
        <dbReference type="Pfam" id="PF00460"/>
    </source>
</evidence>
<feature type="domain" description="Flagellar basal-body/hook protein C-terminal" evidence="8">
    <location>
        <begin position="99"/>
        <end position="141"/>
    </location>
</feature>
<keyword evidence="10" id="KW-1185">Reference proteome</keyword>
<dbReference type="InterPro" id="IPR010930">
    <property type="entry name" value="Flg_bb/hook_C_dom"/>
</dbReference>
<reference evidence="9" key="1">
    <citation type="submission" date="2021-01" db="EMBL/GenBank/DDBJ databases">
        <title>Genomic Encyclopedia of Type Strains, Phase IV (KMG-IV): sequencing the most valuable type-strain genomes for metagenomic binning, comparative biology and taxonomic classification.</title>
        <authorList>
            <person name="Goeker M."/>
        </authorList>
    </citation>
    <scope>NUCLEOTIDE SEQUENCE</scope>
    <source>
        <strain evidence="9">DSM 21943</strain>
    </source>
</reference>
<keyword evidence="9" id="KW-0282">Flagellum</keyword>
<organism evidence="9 10">
    <name type="scientific">Shouchella xiaoxiensis</name>
    <dbReference type="NCBI Taxonomy" id="766895"/>
    <lineage>
        <taxon>Bacteria</taxon>
        <taxon>Bacillati</taxon>
        <taxon>Bacillota</taxon>
        <taxon>Bacilli</taxon>
        <taxon>Bacillales</taxon>
        <taxon>Bacillaceae</taxon>
        <taxon>Shouchella</taxon>
    </lineage>
</organism>
<name>A0ABS2SS43_9BACI</name>
<comment type="similarity">
    <text evidence="2">Belongs to the flagella basal body rod proteins family.</text>
</comment>
<dbReference type="PANTHER" id="PTHR30435:SF2">
    <property type="entry name" value="FLAGELLAR BASAL-BODY ROD PROTEIN FLGC"/>
    <property type="match status" value="1"/>
</dbReference>
<dbReference type="NCBIfam" id="TIGR01395">
    <property type="entry name" value="FlgC"/>
    <property type="match status" value="1"/>
</dbReference>
<evidence type="ECO:0000313" key="9">
    <source>
        <dbReference type="EMBL" id="MBM7837645.1"/>
    </source>
</evidence>
<dbReference type="EMBL" id="JAFBCV010000002">
    <property type="protein sequence ID" value="MBM7837645.1"/>
    <property type="molecule type" value="Genomic_DNA"/>
</dbReference>
<accession>A0ABS2SS43</accession>
<evidence type="ECO:0000256" key="5">
    <source>
        <dbReference type="ARBA" id="ARBA00025933"/>
    </source>
</evidence>
<evidence type="ECO:0000256" key="3">
    <source>
        <dbReference type="ARBA" id="ARBA00017941"/>
    </source>
</evidence>
<sequence>MSMFTSMNVSGSALTLQRLRMDVASSNIANADTTRAQLVNGEWQPYQRKMVVQQPHSFSNYLKQEEARLNQGVIAKGIVADQTPATLIYDPIHPDANEEGYVAKPNVEIAREMIDMTSATRSYEANVSALQASKNMLLKSLEIGR</sequence>
<protein>
    <recommendedName>
        <fullName evidence="3 6">Flagellar basal-body rod protein FlgC</fullName>
    </recommendedName>
</protein>
<dbReference type="Proteomes" id="UP001179280">
    <property type="component" value="Unassembled WGS sequence"/>
</dbReference>
<evidence type="ECO:0000259" key="8">
    <source>
        <dbReference type="Pfam" id="PF06429"/>
    </source>
</evidence>
<evidence type="ECO:0000256" key="2">
    <source>
        <dbReference type="ARBA" id="ARBA00009677"/>
    </source>
</evidence>
<evidence type="ECO:0000256" key="6">
    <source>
        <dbReference type="RuleBase" id="RU362062"/>
    </source>
</evidence>
<keyword evidence="4 6" id="KW-0975">Bacterial flagellum</keyword>
<keyword evidence="9" id="KW-0969">Cilium</keyword>